<keyword evidence="10" id="KW-1185">Reference proteome</keyword>
<dbReference type="InterPro" id="IPR043504">
    <property type="entry name" value="Peptidase_S1_PA_chymotrypsin"/>
</dbReference>
<keyword evidence="7" id="KW-0732">Signal</keyword>
<feature type="domain" description="Peptidase S1" evidence="8">
    <location>
        <begin position="118"/>
        <end position="369"/>
    </location>
</feature>
<dbReference type="SMART" id="SM00020">
    <property type="entry name" value="Tryp_SPc"/>
    <property type="match status" value="1"/>
</dbReference>
<dbReference type="Gene3D" id="2.40.10.10">
    <property type="entry name" value="Trypsin-like serine proteases"/>
    <property type="match status" value="2"/>
</dbReference>
<feature type="signal peptide" evidence="7">
    <location>
        <begin position="1"/>
        <end position="17"/>
    </location>
</feature>
<gene>
    <name evidence="9" type="ORF">PVAND_011920</name>
</gene>
<evidence type="ECO:0000256" key="4">
    <source>
        <dbReference type="ARBA" id="ARBA00024195"/>
    </source>
</evidence>
<evidence type="ECO:0000256" key="5">
    <source>
        <dbReference type="ARBA" id="ARBA00068096"/>
    </source>
</evidence>
<dbReference type="GO" id="GO:0004252">
    <property type="term" value="F:serine-type endopeptidase activity"/>
    <property type="evidence" value="ECO:0007669"/>
    <property type="project" value="InterPro"/>
</dbReference>
<feature type="chain" id="PRO_5039907738" description="Phenoloxidase-activating factor 2" evidence="7">
    <location>
        <begin position="18"/>
        <end position="383"/>
    </location>
</feature>
<evidence type="ECO:0000313" key="9">
    <source>
        <dbReference type="EMBL" id="KAG5682575.1"/>
    </source>
</evidence>
<dbReference type="PROSITE" id="PS00134">
    <property type="entry name" value="TRYPSIN_HIS"/>
    <property type="match status" value="1"/>
</dbReference>
<dbReference type="Pfam" id="PF18322">
    <property type="entry name" value="CLIP_1"/>
    <property type="match status" value="1"/>
</dbReference>
<comment type="caution">
    <text evidence="9">The sequence shown here is derived from an EMBL/GenBank/DDBJ whole genome shotgun (WGS) entry which is preliminary data.</text>
</comment>
<dbReference type="PANTHER" id="PTHR24258">
    <property type="entry name" value="SERINE PROTEASE-RELATED"/>
    <property type="match status" value="1"/>
</dbReference>
<comment type="subcellular location">
    <subcellularLocation>
        <location evidence="1">Secreted</location>
    </subcellularLocation>
</comment>
<dbReference type="InterPro" id="IPR001254">
    <property type="entry name" value="Trypsin_dom"/>
</dbReference>
<name>A0A9J6CL42_POLVA</name>
<dbReference type="FunFam" id="2.40.10.10:FF:000038">
    <property type="entry name" value="Serine protease"/>
    <property type="match status" value="1"/>
</dbReference>
<evidence type="ECO:0000313" key="10">
    <source>
        <dbReference type="Proteomes" id="UP001107558"/>
    </source>
</evidence>
<dbReference type="CDD" id="cd00190">
    <property type="entry name" value="Tryp_SPc"/>
    <property type="match status" value="1"/>
</dbReference>
<evidence type="ECO:0000256" key="2">
    <source>
        <dbReference type="ARBA" id="ARBA00022525"/>
    </source>
</evidence>
<evidence type="ECO:0000259" key="8">
    <source>
        <dbReference type="PROSITE" id="PS50240"/>
    </source>
</evidence>
<dbReference type="PROSITE" id="PS50240">
    <property type="entry name" value="TRYPSIN_DOM"/>
    <property type="match status" value="1"/>
</dbReference>
<dbReference type="Proteomes" id="UP001107558">
    <property type="component" value="Chromosome 1"/>
</dbReference>
<dbReference type="AlphaFoldDB" id="A0A9J6CL42"/>
<dbReference type="GO" id="GO:0005576">
    <property type="term" value="C:extracellular region"/>
    <property type="evidence" value="ECO:0007669"/>
    <property type="project" value="UniProtKB-SubCell"/>
</dbReference>
<dbReference type="PANTHER" id="PTHR24258:SF129">
    <property type="entry name" value="LP15124P-RELATED"/>
    <property type="match status" value="1"/>
</dbReference>
<evidence type="ECO:0000256" key="6">
    <source>
        <dbReference type="ARBA" id="ARBA00076468"/>
    </source>
</evidence>
<dbReference type="EMBL" id="JADBJN010000001">
    <property type="protein sequence ID" value="KAG5682575.1"/>
    <property type="molecule type" value="Genomic_DNA"/>
</dbReference>
<sequence length="383" mass="42794">MKIILLLVLIKVISTRAADDSLSINTQQIATNDDNSVKLCNNGLGECVSFYLCKNGSFLTDGSDILDIRIDDDDGCNDIFLTCCGSAEISSKNQSPPGLNMINEKCGYRNKNGVGFQITGSRDNETEFGEFPFMLALLNEEKISDQVISVFQCGASLITERVALTAAHCVFNKTFDYLKIRAGEWDTSTNKETFPYAEYKVQDIIIHENFNHANLRNDLALLIIENTVKIAENVNTICLPPQDYKFEVGKKCFASGWGKNLFGREGKYQNILKKIYVPLVSFEECQDKLRLTRLGKRFILDNSFICAGDENHDACKGDGGGPLFCEIDNFPGYYYQIGIISWGIGCNSATPGVYVNVAHFRTWIDSQLQARNLSKRGYIIDNN</sequence>
<dbReference type="Pfam" id="PF00089">
    <property type="entry name" value="Trypsin"/>
    <property type="match status" value="1"/>
</dbReference>
<dbReference type="InterPro" id="IPR018114">
    <property type="entry name" value="TRYPSIN_HIS"/>
</dbReference>
<evidence type="ECO:0000256" key="7">
    <source>
        <dbReference type="SAM" id="SignalP"/>
    </source>
</evidence>
<dbReference type="InterPro" id="IPR009003">
    <property type="entry name" value="Peptidase_S1_PA"/>
</dbReference>
<dbReference type="GO" id="GO:0006508">
    <property type="term" value="P:proteolysis"/>
    <property type="evidence" value="ECO:0007669"/>
    <property type="project" value="InterPro"/>
</dbReference>
<proteinExistence type="inferred from homology"/>
<dbReference type="SUPFAM" id="SSF50494">
    <property type="entry name" value="Trypsin-like serine proteases"/>
    <property type="match status" value="1"/>
</dbReference>
<dbReference type="InterPro" id="IPR041515">
    <property type="entry name" value="PPAF-2-like_Clip"/>
</dbReference>
<reference evidence="9" key="1">
    <citation type="submission" date="2021-03" db="EMBL/GenBank/DDBJ databases">
        <title>Chromosome level genome of the anhydrobiotic midge Polypedilum vanderplanki.</title>
        <authorList>
            <person name="Yoshida Y."/>
            <person name="Kikawada T."/>
            <person name="Gusev O."/>
        </authorList>
    </citation>
    <scope>NUCLEOTIDE SEQUENCE</scope>
    <source>
        <strain evidence="9">NIAS01</strain>
        <tissue evidence="9">Whole body or cell culture</tissue>
    </source>
</reference>
<evidence type="ECO:0000256" key="1">
    <source>
        <dbReference type="ARBA" id="ARBA00004613"/>
    </source>
</evidence>
<evidence type="ECO:0000256" key="3">
    <source>
        <dbReference type="ARBA" id="ARBA00023157"/>
    </source>
</evidence>
<keyword evidence="2" id="KW-0964">Secreted</keyword>
<keyword evidence="3" id="KW-1015">Disulfide bond</keyword>
<dbReference type="OrthoDB" id="6261922at2759"/>
<dbReference type="InterPro" id="IPR001314">
    <property type="entry name" value="Peptidase_S1A"/>
</dbReference>
<accession>A0A9J6CL42</accession>
<protein>
    <recommendedName>
        <fullName evidence="5">Phenoloxidase-activating factor 2</fullName>
    </recommendedName>
    <alternativeName>
        <fullName evidence="6">Prophenoloxidase-activating factor II</fullName>
    </alternativeName>
</protein>
<organism evidence="9 10">
    <name type="scientific">Polypedilum vanderplanki</name>
    <name type="common">Sleeping chironomid midge</name>
    <dbReference type="NCBI Taxonomy" id="319348"/>
    <lineage>
        <taxon>Eukaryota</taxon>
        <taxon>Metazoa</taxon>
        <taxon>Ecdysozoa</taxon>
        <taxon>Arthropoda</taxon>
        <taxon>Hexapoda</taxon>
        <taxon>Insecta</taxon>
        <taxon>Pterygota</taxon>
        <taxon>Neoptera</taxon>
        <taxon>Endopterygota</taxon>
        <taxon>Diptera</taxon>
        <taxon>Nematocera</taxon>
        <taxon>Chironomoidea</taxon>
        <taxon>Chironomidae</taxon>
        <taxon>Chironominae</taxon>
        <taxon>Polypedilum</taxon>
        <taxon>Polypedilum</taxon>
    </lineage>
</organism>
<comment type="similarity">
    <text evidence="4">Belongs to the peptidase S1 family. CLIP subfamily.</text>
</comment>
<dbReference type="PRINTS" id="PR00722">
    <property type="entry name" value="CHYMOTRYPSIN"/>
</dbReference>